<gene>
    <name evidence="5" type="ORF">NUH88_19955</name>
</gene>
<proteinExistence type="predicted"/>
<dbReference type="CDD" id="cd02440">
    <property type="entry name" value="AdoMet_MTases"/>
    <property type="match status" value="1"/>
</dbReference>
<dbReference type="RefSeq" id="WP_257768458.1">
    <property type="nucleotide sequence ID" value="NZ_CP102480.1"/>
</dbReference>
<dbReference type="Proteomes" id="UP001060336">
    <property type="component" value="Chromosome"/>
</dbReference>
<dbReference type="AlphaFoldDB" id="A0A9J7AW52"/>
<dbReference type="EMBL" id="CP102480">
    <property type="protein sequence ID" value="UUX49661.1"/>
    <property type="molecule type" value="Genomic_DNA"/>
</dbReference>
<dbReference type="Gene3D" id="3.40.50.150">
    <property type="entry name" value="Vaccinia Virus protein VP39"/>
    <property type="match status" value="1"/>
</dbReference>
<dbReference type="InterPro" id="IPR013216">
    <property type="entry name" value="Methyltransf_11"/>
</dbReference>
<dbReference type="GO" id="GO:0032259">
    <property type="term" value="P:methylation"/>
    <property type="evidence" value="ECO:0007669"/>
    <property type="project" value="UniProtKB-KW"/>
</dbReference>
<dbReference type="PANTHER" id="PTHR43464">
    <property type="entry name" value="METHYLTRANSFERASE"/>
    <property type="match status" value="1"/>
</dbReference>
<dbReference type="GO" id="GO:0008757">
    <property type="term" value="F:S-adenosylmethionine-dependent methyltransferase activity"/>
    <property type="evidence" value="ECO:0007669"/>
    <property type="project" value="InterPro"/>
</dbReference>
<evidence type="ECO:0000256" key="2">
    <source>
        <dbReference type="ARBA" id="ARBA00022679"/>
    </source>
</evidence>
<keyword evidence="6" id="KW-1185">Reference proteome</keyword>
<name>A0A9J7AW52_9PROT</name>
<accession>A0A9J7AW52</accession>
<dbReference type="PANTHER" id="PTHR43464:SF19">
    <property type="entry name" value="UBIQUINONE BIOSYNTHESIS O-METHYLTRANSFERASE, MITOCHONDRIAL"/>
    <property type="match status" value="1"/>
</dbReference>
<protein>
    <submittedName>
        <fullName evidence="5">Class I SAM-dependent methyltransferase</fullName>
    </submittedName>
</protein>
<evidence type="ECO:0000313" key="5">
    <source>
        <dbReference type="EMBL" id="UUX49661.1"/>
    </source>
</evidence>
<evidence type="ECO:0000259" key="4">
    <source>
        <dbReference type="Pfam" id="PF08241"/>
    </source>
</evidence>
<dbReference type="InterPro" id="IPR029063">
    <property type="entry name" value="SAM-dependent_MTases_sf"/>
</dbReference>
<dbReference type="KEGG" id="naci:NUH88_19955"/>
<organism evidence="5 6">
    <name type="scientific">Nisaea acidiphila</name>
    <dbReference type="NCBI Taxonomy" id="1862145"/>
    <lineage>
        <taxon>Bacteria</taxon>
        <taxon>Pseudomonadati</taxon>
        <taxon>Pseudomonadota</taxon>
        <taxon>Alphaproteobacteria</taxon>
        <taxon>Rhodospirillales</taxon>
        <taxon>Thalassobaculaceae</taxon>
        <taxon>Nisaea</taxon>
    </lineage>
</organism>
<dbReference type="Pfam" id="PF08241">
    <property type="entry name" value="Methyltransf_11"/>
    <property type="match status" value="1"/>
</dbReference>
<keyword evidence="2" id="KW-0808">Transferase</keyword>
<evidence type="ECO:0000256" key="1">
    <source>
        <dbReference type="ARBA" id="ARBA00022603"/>
    </source>
</evidence>
<reference evidence="5" key="1">
    <citation type="submission" date="2022-08" db="EMBL/GenBank/DDBJ databases">
        <title>Nisaea acidiphila sp. nov., isolated from a marine algal debris and emended description of the genus Nisaea Urios et al. 2008.</title>
        <authorList>
            <person name="Kwon K."/>
        </authorList>
    </citation>
    <scope>NUCLEOTIDE SEQUENCE</scope>
    <source>
        <strain evidence="5">MEBiC11861</strain>
    </source>
</reference>
<keyword evidence="3" id="KW-0949">S-adenosyl-L-methionine</keyword>
<evidence type="ECO:0000256" key="3">
    <source>
        <dbReference type="ARBA" id="ARBA00022691"/>
    </source>
</evidence>
<dbReference type="SUPFAM" id="SSF53335">
    <property type="entry name" value="S-adenosyl-L-methionine-dependent methyltransferases"/>
    <property type="match status" value="1"/>
</dbReference>
<sequence>MSHDKILRTDGNVSRIGAENAESYDAWASDYDRELANWGYEAPEQAAGLLKGHLDEFEAARILDCGCGTGLTGAALREAGAGGELIGFDASRSSLETAAKKRVYDRLEYADLNEPLALEDSSVDGILCIGVLTYLEEEPIFRQWLRILRPGGVVVFTSRSDFWQSRGILATLRRLEAESLWTARHVSPPMPYLPGHPDFADKVKAIYAVCQKSAS</sequence>
<evidence type="ECO:0000313" key="6">
    <source>
        <dbReference type="Proteomes" id="UP001060336"/>
    </source>
</evidence>
<keyword evidence="1 5" id="KW-0489">Methyltransferase</keyword>
<feature type="domain" description="Methyltransferase type 11" evidence="4">
    <location>
        <begin position="63"/>
        <end position="156"/>
    </location>
</feature>